<evidence type="ECO:0000313" key="3">
    <source>
        <dbReference type="Proteomes" id="UP000824469"/>
    </source>
</evidence>
<reference evidence="2 3" key="1">
    <citation type="journal article" date="2021" name="Nat. Plants">
        <title>The Taxus genome provides insights into paclitaxel biosynthesis.</title>
        <authorList>
            <person name="Xiong X."/>
            <person name="Gou J."/>
            <person name="Liao Q."/>
            <person name="Li Y."/>
            <person name="Zhou Q."/>
            <person name="Bi G."/>
            <person name="Li C."/>
            <person name="Du R."/>
            <person name="Wang X."/>
            <person name="Sun T."/>
            <person name="Guo L."/>
            <person name="Liang H."/>
            <person name="Lu P."/>
            <person name="Wu Y."/>
            <person name="Zhang Z."/>
            <person name="Ro D.K."/>
            <person name="Shang Y."/>
            <person name="Huang S."/>
            <person name="Yan J."/>
        </authorList>
    </citation>
    <scope>NUCLEOTIDE SEQUENCE [LARGE SCALE GENOMIC DNA]</scope>
    <source>
        <strain evidence="2">Ta-2019</strain>
    </source>
</reference>
<evidence type="ECO:0000256" key="1">
    <source>
        <dbReference type="SAM" id="MobiDB-lite"/>
    </source>
</evidence>
<gene>
    <name evidence="2" type="ORF">KI387_029609</name>
</gene>
<feature type="compositionally biased region" description="Acidic residues" evidence="1">
    <location>
        <begin position="1"/>
        <end position="27"/>
    </location>
</feature>
<sequence>GEQDEPIDLDSEFEEDMGDDTEEDSIGEDMKDEGVGVGTDMEAHAEEEESDP</sequence>
<protein>
    <submittedName>
        <fullName evidence="2">Uncharacterized protein</fullName>
    </submittedName>
</protein>
<comment type="caution">
    <text evidence="2">The sequence shown here is derived from an EMBL/GenBank/DDBJ whole genome shotgun (WGS) entry which is preliminary data.</text>
</comment>
<dbReference type="AlphaFoldDB" id="A0AA38FDT0"/>
<feature type="non-terminal residue" evidence="2">
    <location>
        <position position="52"/>
    </location>
</feature>
<organism evidence="2 3">
    <name type="scientific">Taxus chinensis</name>
    <name type="common">Chinese yew</name>
    <name type="synonym">Taxus wallichiana var. chinensis</name>
    <dbReference type="NCBI Taxonomy" id="29808"/>
    <lineage>
        <taxon>Eukaryota</taxon>
        <taxon>Viridiplantae</taxon>
        <taxon>Streptophyta</taxon>
        <taxon>Embryophyta</taxon>
        <taxon>Tracheophyta</taxon>
        <taxon>Spermatophyta</taxon>
        <taxon>Pinopsida</taxon>
        <taxon>Pinidae</taxon>
        <taxon>Conifers II</taxon>
        <taxon>Cupressales</taxon>
        <taxon>Taxaceae</taxon>
        <taxon>Taxus</taxon>
    </lineage>
</organism>
<keyword evidence="3" id="KW-1185">Reference proteome</keyword>
<dbReference type="EMBL" id="JAHRHJ020000010">
    <property type="protein sequence ID" value="KAH9297927.1"/>
    <property type="molecule type" value="Genomic_DNA"/>
</dbReference>
<feature type="non-terminal residue" evidence="2">
    <location>
        <position position="1"/>
    </location>
</feature>
<evidence type="ECO:0000313" key="2">
    <source>
        <dbReference type="EMBL" id="KAH9297927.1"/>
    </source>
</evidence>
<proteinExistence type="predicted"/>
<accession>A0AA38FDT0</accession>
<name>A0AA38FDT0_TAXCH</name>
<dbReference type="Proteomes" id="UP000824469">
    <property type="component" value="Unassembled WGS sequence"/>
</dbReference>
<feature type="region of interest" description="Disordered" evidence="1">
    <location>
        <begin position="1"/>
        <end position="52"/>
    </location>
</feature>